<organism evidence="1 2">
    <name type="scientific">Hibiscus sabdariffa</name>
    <name type="common">roselle</name>
    <dbReference type="NCBI Taxonomy" id="183260"/>
    <lineage>
        <taxon>Eukaryota</taxon>
        <taxon>Viridiplantae</taxon>
        <taxon>Streptophyta</taxon>
        <taxon>Embryophyta</taxon>
        <taxon>Tracheophyta</taxon>
        <taxon>Spermatophyta</taxon>
        <taxon>Magnoliopsida</taxon>
        <taxon>eudicotyledons</taxon>
        <taxon>Gunneridae</taxon>
        <taxon>Pentapetalae</taxon>
        <taxon>rosids</taxon>
        <taxon>malvids</taxon>
        <taxon>Malvales</taxon>
        <taxon>Malvaceae</taxon>
        <taxon>Malvoideae</taxon>
        <taxon>Hibiscus</taxon>
    </lineage>
</organism>
<gene>
    <name evidence="1" type="ORF">V6N12_007137</name>
</gene>
<protein>
    <submittedName>
        <fullName evidence="1">Uncharacterized protein</fullName>
    </submittedName>
</protein>
<name>A0ABR2F0V6_9ROSI</name>
<sequence>MLKLGTPESGLSGDAAGSLNVVLTESDDEIEFSNLGFVQEEKLEEIMQELYREITSPSYNTTSQQPMVTLPSSSSSSSPLHLSSLPFFSACDVKSESCGASMSQSSSTVMAGIAFVGPCVKVGLPGKKKISAENDLRVMMEMGFNDYKKSKNKLVGEEEMEGCDENDEWLSRVLGWGPLELEDWT</sequence>
<accession>A0ABR2F0V6</accession>
<proteinExistence type="predicted"/>
<evidence type="ECO:0000313" key="2">
    <source>
        <dbReference type="Proteomes" id="UP001472677"/>
    </source>
</evidence>
<keyword evidence="2" id="KW-1185">Reference proteome</keyword>
<dbReference type="PANTHER" id="PTHR37265">
    <property type="entry name" value="OS01G0195300 PROTEIN"/>
    <property type="match status" value="1"/>
</dbReference>
<dbReference type="EMBL" id="JBBPBM010000009">
    <property type="protein sequence ID" value="KAK8568589.1"/>
    <property type="molecule type" value="Genomic_DNA"/>
</dbReference>
<comment type="caution">
    <text evidence="1">The sequence shown here is derived from an EMBL/GenBank/DDBJ whole genome shotgun (WGS) entry which is preliminary data.</text>
</comment>
<dbReference type="PANTHER" id="PTHR37265:SF8">
    <property type="match status" value="1"/>
</dbReference>
<reference evidence="1 2" key="1">
    <citation type="journal article" date="2024" name="G3 (Bethesda)">
        <title>Genome assembly of Hibiscus sabdariffa L. provides insights into metabolisms of medicinal natural products.</title>
        <authorList>
            <person name="Kim T."/>
        </authorList>
    </citation>
    <scope>NUCLEOTIDE SEQUENCE [LARGE SCALE GENOMIC DNA]</scope>
    <source>
        <strain evidence="1">TK-2024</strain>
        <tissue evidence="1">Old leaves</tissue>
    </source>
</reference>
<evidence type="ECO:0000313" key="1">
    <source>
        <dbReference type="EMBL" id="KAK8568589.1"/>
    </source>
</evidence>
<dbReference type="Proteomes" id="UP001472677">
    <property type="component" value="Unassembled WGS sequence"/>
</dbReference>